<proteinExistence type="predicted"/>
<evidence type="ECO:0000256" key="1">
    <source>
        <dbReference type="SAM" id="MobiDB-lite"/>
    </source>
</evidence>
<feature type="compositionally biased region" description="Polar residues" evidence="1">
    <location>
        <begin position="67"/>
        <end position="90"/>
    </location>
</feature>
<gene>
    <name evidence="2" type="ORF">Air01nite_53530</name>
</gene>
<keyword evidence="3" id="KW-1185">Reference proteome</keyword>
<feature type="compositionally biased region" description="Polar residues" evidence="1">
    <location>
        <begin position="44"/>
        <end position="53"/>
    </location>
</feature>
<name>A0ABQ4C902_9ACTN</name>
<dbReference type="EMBL" id="BONC01000044">
    <property type="protein sequence ID" value="GIF59258.1"/>
    <property type="molecule type" value="Genomic_DNA"/>
</dbReference>
<feature type="compositionally biased region" description="Basic and acidic residues" evidence="1">
    <location>
        <begin position="1"/>
        <end position="43"/>
    </location>
</feature>
<accession>A0ABQ4C902</accession>
<evidence type="ECO:0000313" key="3">
    <source>
        <dbReference type="Proteomes" id="UP000624325"/>
    </source>
</evidence>
<dbReference type="RefSeq" id="WP_203706097.1">
    <property type="nucleotide sequence ID" value="NZ_BAAALU010000018.1"/>
</dbReference>
<reference evidence="2 3" key="1">
    <citation type="submission" date="2021-01" db="EMBL/GenBank/DDBJ databases">
        <title>Whole genome shotgun sequence of Asanoa iriomotensis NBRC 100142.</title>
        <authorList>
            <person name="Komaki H."/>
            <person name="Tamura T."/>
        </authorList>
    </citation>
    <scope>NUCLEOTIDE SEQUENCE [LARGE SCALE GENOMIC DNA]</scope>
    <source>
        <strain evidence="2 3">NBRC 100142</strain>
    </source>
</reference>
<feature type="region of interest" description="Disordered" evidence="1">
    <location>
        <begin position="1"/>
        <end position="91"/>
    </location>
</feature>
<comment type="caution">
    <text evidence="2">The sequence shown here is derived from an EMBL/GenBank/DDBJ whole genome shotgun (WGS) entry which is preliminary data.</text>
</comment>
<dbReference type="Proteomes" id="UP000624325">
    <property type="component" value="Unassembled WGS sequence"/>
</dbReference>
<sequence length="125" mass="13669">MTPPARRDSDLAAGRQDKPSRRVANDTTSGHRDRDLSRDDTADRPNSSPNESSYAAAPPDPAPLQRTDWTPGNNQLVHLTLTRPDTTPMTPEQRRDAVALLTAMILDHLRQVRGAALPPTEPSAD</sequence>
<organism evidence="2 3">
    <name type="scientific">Asanoa iriomotensis</name>
    <dbReference type="NCBI Taxonomy" id="234613"/>
    <lineage>
        <taxon>Bacteria</taxon>
        <taxon>Bacillati</taxon>
        <taxon>Actinomycetota</taxon>
        <taxon>Actinomycetes</taxon>
        <taxon>Micromonosporales</taxon>
        <taxon>Micromonosporaceae</taxon>
        <taxon>Asanoa</taxon>
    </lineage>
</organism>
<protein>
    <submittedName>
        <fullName evidence="2">Uncharacterized protein</fullName>
    </submittedName>
</protein>
<evidence type="ECO:0000313" key="2">
    <source>
        <dbReference type="EMBL" id="GIF59258.1"/>
    </source>
</evidence>